<dbReference type="AlphaFoldDB" id="A0AAP2GR80"/>
<dbReference type="Proteomes" id="UP001319200">
    <property type="component" value="Unassembled WGS sequence"/>
</dbReference>
<gene>
    <name evidence="2" type="ORF">KK083_22780</name>
</gene>
<evidence type="ECO:0000313" key="3">
    <source>
        <dbReference type="Proteomes" id="UP001319200"/>
    </source>
</evidence>
<protein>
    <submittedName>
        <fullName evidence="2">Sulfite exporter TauE/SafE family protein</fullName>
    </submittedName>
</protein>
<keyword evidence="3" id="KW-1185">Reference proteome</keyword>
<dbReference type="EMBL" id="JAHESF010000029">
    <property type="protein sequence ID" value="MBT1699730.1"/>
    <property type="molecule type" value="Genomic_DNA"/>
</dbReference>
<reference evidence="2 3" key="1">
    <citation type="submission" date="2021-05" db="EMBL/GenBank/DDBJ databases">
        <title>A Polyphasic approach of four new species of the genus Ohtaekwangia: Ohtaekwangia histidinii sp. nov., Ohtaekwangia cretensis sp. nov., Ohtaekwangia indiensis sp. nov., Ohtaekwangia reichenbachii sp. nov. from diverse environment.</title>
        <authorList>
            <person name="Octaviana S."/>
        </authorList>
    </citation>
    <scope>NUCLEOTIDE SEQUENCE [LARGE SCALE GENOMIC DNA]</scope>
    <source>
        <strain evidence="2 3">PWU4</strain>
    </source>
</reference>
<keyword evidence="1" id="KW-0812">Transmembrane</keyword>
<evidence type="ECO:0000313" key="2">
    <source>
        <dbReference type="EMBL" id="MBT1699730.1"/>
    </source>
</evidence>
<feature type="transmembrane region" description="Helical" evidence="1">
    <location>
        <begin position="6"/>
        <end position="36"/>
    </location>
</feature>
<comment type="caution">
    <text evidence="2">The sequence shown here is derived from an EMBL/GenBank/DDBJ whole genome shotgun (WGS) entry which is preliminary data.</text>
</comment>
<keyword evidence="1" id="KW-0472">Membrane</keyword>
<organism evidence="2 3">
    <name type="scientific">Chryseosolibacter histidini</name>
    <dbReference type="NCBI Taxonomy" id="2782349"/>
    <lineage>
        <taxon>Bacteria</taxon>
        <taxon>Pseudomonadati</taxon>
        <taxon>Bacteroidota</taxon>
        <taxon>Cytophagia</taxon>
        <taxon>Cytophagales</taxon>
        <taxon>Chryseotaleaceae</taxon>
        <taxon>Chryseosolibacter</taxon>
    </lineage>
</organism>
<keyword evidence="1" id="KW-1133">Transmembrane helix</keyword>
<accession>A0AAP2GR80</accession>
<evidence type="ECO:0000256" key="1">
    <source>
        <dbReference type="SAM" id="Phobius"/>
    </source>
</evidence>
<proteinExistence type="predicted"/>
<name>A0AAP2GR80_9BACT</name>
<feature type="non-terminal residue" evidence="2">
    <location>
        <position position="61"/>
    </location>
</feature>
<sequence length="61" mass="6412">MNSDLLILIVSFFSIALIYASVGFGGGSSYLALLAVMGVHYETIRPTALLCNIIVVSGGVY</sequence>